<evidence type="ECO:0000313" key="2">
    <source>
        <dbReference type="Proteomes" id="UP001499988"/>
    </source>
</evidence>
<organism evidence="1 2">
    <name type="scientific">Ferrimonas pelagia</name>
    <dbReference type="NCBI Taxonomy" id="1177826"/>
    <lineage>
        <taxon>Bacteria</taxon>
        <taxon>Pseudomonadati</taxon>
        <taxon>Pseudomonadota</taxon>
        <taxon>Gammaproteobacteria</taxon>
        <taxon>Alteromonadales</taxon>
        <taxon>Ferrimonadaceae</taxon>
        <taxon>Ferrimonas</taxon>
    </lineage>
</organism>
<sequence>MPFCSMIAAKTGAECRWGRADRELGGVIFESGWRFSLWENGEFKGSETEVSPQSYVTKQIDSKKKEGTFMAFRDLISRQTKPNTESHECPTDPISIRIQRHRRYAPHTSACVKCLRKQSRRWCQLDRHLHGTRVEQ</sequence>
<dbReference type="Proteomes" id="UP001499988">
    <property type="component" value="Unassembled WGS sequence"/>
</dbReference>
<evidence type="ECO:0000313" key="1">
    <source>
        <dbReference type="EMBL" id="GAA4889236.1"/>
    </source>
</evidence>
<dbReference type="EMBL" id="BAABJZ010000079">
    <property type="protein sequence ID" value="GAA4889236.1"/>
    <property type="molecule type" value="Genomic_DNA"/>
</dbReference>
<accession>A0ABP9EZX5</accession>
<reference evidence="2" key="1">
    <citation type="journal article" date="2019" name="Int. J. Syst. Evol. Microbiol.">
        <title>The Global Catalogue of Microorganisms (GCM) 10K type strain sequencing project: providing services to taxonomists for standard genome sequencing and annotation.</title>
        <authorList>
            <consortium name="The Broad Institute Genomics Platform"/>
            <consortium name="The Broad Institute Genome Sequencing Center for Infectious Disease"/>
            <person name="Wu L."/>
            <person name="Ma J."/>
        </authorList>
    </citation>
    <scope>NUCLEOTIDE SEQUENCE [LARGE SCALE GENOMIC DNA]</scope>
    <source>
        <strain evidence="2">JCM 18401</strain>
    </source>
</reference>
<keyword evidence="2" id="KW-1185">Reference proteome</keyword>
<name>A0ABP9EZX5_9GAMM</name>
<protein>
    <submittedName>
        <fullName evidence="1">Uncharacterized protein</fullName>
    </submittedName>
</protein>
<gene>
    <name evidence="1" type="ORF">GCM10023333_23140</name>
</gene>
<comment type="caution">
    <text evidence="1">The sequence shown here is derived from an EMBL/GenBank/DDBJ whole genome shotgun (WGS) entry which is preliminary data.</text>
</comment>
<proteinExistence type="predicted"/>